<keyword evidence="2" id="KW-1185">Reference proteome</keyword>
<protein>
    <submittedName>
        <fullName evidence="1">Uncharacterized protein</fullName>
    </submittedName>
</protein>
<reference evidence="1 2" key="1">
    <citation type="submission" date="2019-11" db="EMBL/GenBank/DDBJ databases">
        <title>Metabolism of dissolved organic matter in forest soils.</title>
        <authorList>
            <person name="Cyle K.T."/>
            <person name="Wilhelm R.C."/>
            <person name="Martinez C.E."/>
        </authorList>
    </citation>
    <scope>NUCLEOTIDE SEQUENCE [LARGE SCALE GENOMIC DNA]</scope>
    <source>
        <strain evidence="1 2">5N</strain>
    </source>
</reference>
<dbReference type="Proteomes" id="UP000655523">
    <property type="component" value="Unassembled WGS sequence"/>
</dbReference>
<evidence type="ECO:0000313" key="2">
    <source>
        <dbReference type="Proteomes" id="UP000655523"/>
    </source>
</evidence>
<proteinExistence type="predicted"/>
<dbReference type="EMBL" id="WOEZ01000185">
    <property type="protein sequence ID" value="NPT59069.1"/>
    <property type="molecule type" value="Genomic_DNA"/>
</dbReference>
<name>A0A972SLC1_9BURK</name>
<sequence>MSHITCQAERDENAKIFACPYRAVKVWRDVEDDWTGETRSECFEENQCGEEIWLSPAKGQCKRCGLVLTY</sequence>
<comment type="caution">
    <text evidence="1">The sequence shown here is derived from an EMBL/GenBank/DDBJ whole genome shotgun (WGS) entry which is preliminary data.</text>
</comment>
<accession>A0A972SLC1</accession>
<gene>
    <name evidence="1" type="ORF">GNZ13_32045</name>
</gene>
<organism evidence="1 2">
    <name type="scientific">Paraburkholderia elongata</name>
    <dbReference type="NCBI Taxonomy" id="2675747"/>
    <lineage>
        <taxon>Bacteria</taxon>
        <taxon>Pseudomonadati</taxon>
        <taxon>Pseudomonadota</taxon>
        <taxon>Betaproteobacteria</taxon>
        <taxon>Burkholderiales</taxon>
        <taxon>Burkholderiaceae</taxon>
        <taxon>Paraburkholderia</taxon>
    </lineage>
</organism>
<evidence type="ECO:0000313" key="1">
    <source>
        <dbReference type="EMBL" id="NPT59069.1"/>
    </source>
</evidence>
<dbReference type="AlphaFoldDB" id="A0A972SLC1"/>